<evidence type="ECO:0000313" key="4">
    <source>
        <dbReference type="Proteomes" id="UP000321734"/>
    </source>
</evidence>
<name>A0A5C7ADC6_9FLAO</name>
<feature type="domain" description="Glycosyltransferase subfamily 4-like N-terminal" evidence="2">
    <location>
        <begin position="19"/>
        <end position="181"/>
    </location>
</feature>
<organism evidence="3 4">
    <name type="scientific">Gelidibacter salicanalis</name>
    <dbReference type="NCBI Taxonomy" id="291193"/>
    <lineage>
        <taxon>Bacteria</taxon>
        <taxon>Pseudomonadati</taxon>
        <taxon>Bacteroidota</taxon>
        <taxon>Flavobacteriia</taxon>
        <taxon>Flavobacteriales</taxon>
        <taxon>Flavobacteriaceae</taxon>
        <taxon>Gelidibacter</taxon>
    </lineage>
</organism>
<comment type="caution">
    <text evidence="3">The sequence shown here is derived from an EMBL/GenBank/DDBJ whole genome shotgun (WGS) entry which is preliminary data.</text>
</comment>
<feature type="domain" description="Glycosyl transferase family 1" evidence="1">
    <location>
        <begin position="194"/>
        <end position="354"/>
    </location>
</feature>
<dbReference type="OrthoDB" id="502646at2"/>
<dbReference type="SUPFAM" id="SSF53756">
    <property type="entry name" value="UDP-Glycosyltransferase/glycogen phosphorylase"/>
    <property type="match status" value="1"/>
</dbReference>
<dbReference type="PANTHER" id="PTHR12526">
    <property type="entry name" value="GLYCOSYLTRANSFERASE"/>
    <property type="match status" value="1"/>
</dbReference>
<dbReference type="InterPro" id="IPR028098">
    <property type="entry name" value="Glyco_trans_4-like_N"/>
</dbReference>
<gene>
    <name evidence="3" type="ORF">ES711_14915</name>
</gene>
<evidence type="ECO:0000259" key="2">
    <source>
        <dbReference type="Pfam" id="PF13439"/>
    </source>
</evidence>
<accession>A0A5C7ADC6</accession>
<sequence length="379" mass="42875">MHIAFLTPEYPHPTFNRTGGLGTSIKNLAQGLVAHGIKVTVFVVGQQNDADFLEKGIRVISISKQKHWAFNWYLERKRFQKIIQKYIDKNFIDLIEVPDWTGISAFMEFKIPLVIRLHGSDGYFCHLEGRKQKPKHRILEKRALKSADAIVSVSRFTGTLTKEIFGLNKVIATIPNGINTDDFKPLDLTINHGQLLYFGTIIRKKGVLELAEIFNKVVKKVPECTLLLVGKDAIDVFEKVSTLSLFMSLLSDEAKKRVRHLEEVPYAEVQEYIASSQVVVLPSFAEAFPMTWLETLAMGKALISSNIGWANELMIDGVTGYSVDPKEHELYAEKISELLKNSNLCESFGKAGRQHVINNFSTTIIVQQNIEFYKSMINL</sequence>
<reference evidence="3 4" key="1">
    <citation type="submission" date="2019-08" db="EMBL/GenBank/DDBJ databases">
        <title>Genome sequence of Gelidibacter salicanalis IC162T.</title>
        <authorList>
            <person name="Bowman J.P."/>
        </authorList>
    </citation>
    <scope>NUCLEOTIDE SEQUENCE [LARGE SCALE GENOMIC DNA]</scope>
    <source>
        <strain evidence="3 4">IC162</strain>
    </source>
</reference>
<dbReference type="InterPro" id="IPR001296">
    <property type="entry name" value="Glyco_trans_1"/>
</dbReference>
<dbReference type="CDD" id="cd03801">
    <property type="entry name" value="GT4_PimA-like"/>
    <property type="match status" value="1"/>
</dbReference>
<evidence type="ECO:0000313" key="3">
    <source>
        <dbReference type="EMBL" id="TXE05849.1"/>
    </source>
</evidence>
<dbReference type="GO" id="GO:0016757">
    <property type="term" value="F:glycosyltransferase activity"/>
    <property type="evidence" value="ECO:0007669"/>
    <property type="project" value="InterPro"/>
</dbReference>
<protein>
    <submittedName>
        <fullName evidence="3">Glycosyltransferase family 4 protein</fullName>
    </submittedName>
</protein>
<dbReference type="Pfam" id="PF00534">
    <property type="entry name" value="Glycos_transf_1"/>
    <property type="match status" value="1"/>
</dbReference>
<keyword evidence="3" id="KW-0808">Transferase</keyword>
<dbReference type="Gene3D" id="3.40.50.2000">
    <property type="entry name" value="Glycogen Phosphorylase B"/>
    <property type="match status" value="2"/>
</dbReference>
<dbReference type="Proteomes" id="UP000321734">
    <property type="component" value="Unassembled WGS sequence"/>
</dbReference>
<dbReference type="PANTHER" id="PTHR12526:SF638">
    <property type="entry name" value="SPORE COAT PROTEIN SA"/>
    <property type="match status" value="1"/>
</dbReference>
<dbReference type="Pfam" id="PF13439">
    <property type="entry name" value="Glyco_transf_4"/>
    <property type="match status" value="1"/>
</dbReference>
<dbReference type="AlphaFoldDB" id="A0A5C7ADC6"/>
<dbReference type="EMBL" id="VORX01000009">
    <property type="protein sequence ID" value="TXE05849.1"/>
    <property type="molecule type" value="Genomic_DNA"/>
</dbReference>
<keyword evidence="4" id="KW-1185">Reference proteome</keyword>
<dbReference type="RefSeq" id="WP_146894101.1">
    <property type="nucleotide sequence ID" value="NZ_VORX01000009.1"/>
</dbReference>
<proteinExistence type="predicted"/>
<evidence type="ECO:0000259" key="1">
    <source>
        <dbReference type="Pfam" id="PF00534"/>
    </source>
</evidence>